<accession>A0A7Y0LYZ3</accession>
<feature type="transmembrane region" description="Helical" evidence="5">
    <location>
        <begin position="81"/>
        <end position="98"/>
    </location>
</feature>
<keyword evidence="7" id="KW-1185">Reference proteome</keyword>
<evidence type="ECO:0000256" key="1">
    <source>
        <dbReference type="ARBA" id="ARBA00004141"/>
    </source>
</evidence>
<keyword evidence="4 5" id="KW-0472">Membrane</keyword>
<feature type="transmembrane region" description="Helical" evidence="5">
    <location>
        <begin position="104"/>
        <end position="124"/>
    </location>
</feature>
<keyword evidence="3 5" id="KW-1133">Transmembrane helix</keyword>
<dbReference type="InterPro" id="IPR003339">
    <property type="entry name" value="ABC/ECF_trnsptr_transmembrane"/>
</dbReference>
<keyword evidence="2 5" id="KW-0812">Transmembrane</keyword>
<dbReference type="PANTHER" id="PTHR33514:SF13">
    <property type="entry name" value="PROTEIN ABCI12, CHLOROPLASTIC"/>
    <property type="match status" value="1"/>
</dbReference>
<dbReference type="EMBL" id="JABCJJ010000016">
    <property type="protein sequence ID" value="NMR20771.1"/>
    <property type="molecule type" value="Genomic_DNA"/>
</dbReference>
<dbReference type="Proteomes" id="UP000562124">
    <property type="component" value="Unassembled WGS sequence"/>
</dbReference>
<dbReference type="CDD" id="cd16914">
    <property type="entry name" value="EcfT"/>
    <property type="match status" value="1"/>
</dbReference>
<feature type="transmembrane region" description="Helical" evidence="5">
    <location>
        <begin position="41"/>
        <end position="69"/>
    </location>
</feature>
<protein>
    <submittedName>
        <fullName evidence="6">Energy-coupling factor transporter transmembrane protein EcfT</fullName>
    </submittedName>
</protein>
<dbReference type="PANTHER" id="PTHR33514">
    <property type="entry name" value="PROTEIN ABCI12, CHLOROPLASTIC"/>
    <property type="match status" value="1"/>
</dbReference>
<comment type="caution">
    <text evidence="6">The sequence shown here is derived from an EMBL/GenBank/DDBJ whole genome shotgun (WGS) entry which is preliminary data.</text>
</comment>
<reference evidence="6 7" key="1">
    <citation type="submission" date="2020-04" db="EMBL/GenBank/DDBJ databases">
        <title>Sequencing and Assembly of C. fimi.</title>
        <authorList>
            <person name="Ramsey A.R."/>
        </authorList>
    </citation>
    <scope>NUCLEOTIDE SEQUENCE [LARGE SCALE GENOMIC DNA]</scope>
    <source>
        <strain evidence="6 7">SB</strain>
    </source>
</reference>
<evidence type="ECO:0000256" key="4">
    <source>
        <dbReference type="ARBA" id="ARBA00023136"/>
    </source>
</evidence>
<proteinExistence type="predicted"/>
<dbReference type="AlphaFoldDB" id="A0A7Y0LYZ3"/>
<evidence type="ECO:0000313" key="6">
    <source>
        <dbReference type="EMBL" id="NMR20771.1"/>
    </source>
</evidence>
<name>A0A7Y0LYZ3_CELFI</name>
<evidence type="ECO:0000256" key="5">
    <source>
        <dbReference type="SAM" id="Phobius"/>
    </source>
</evidence>
<sequence>MSAAGVRRRRSRRPWTGPLGLYVHGTTPLHRAPVDVKLGALALLGVAVIVLRGPATAAVLLAIATVAAVVARVPARATVRGLLPVLVTAGVLGAYQWWQRGPAVAVEVGADLVSLVLAAGVVTATTPADRMLDVLERSLRPLRHIGVRPDVVALAVALMLRTIPALVQTVAEVRDAARARGLERDPRALLVPAAVRTVARARATGDALAARGLGD</sequence>
<evidence type="ECO:0000313" key="7">
    <source>
        <dbReference type="Proteomes" id="UP000562124"/>
    </source>
</evidence>
<organism evidence="6 7">
    <name type="scientific">Cellulomonas fimi</name>
    <dbReference type="NCBI Taxonomy" id="1708"/>
    <lineage>
        <taxon>Bacteria</taxon>
        <taxon>Bacillati</taxon>
        <taxon>Actinomycetota</taxon>
        <taxon>Actinomycetes</taxon>
        <taxon>Micrococcales</taxon>
        <taxon>Cellulomonadaceae</taxon>
        <taxon>Cellulomonas</taxon>
    </lineage>
</organism>
<evidence type="ECO:0000256" key="2">
    <source>
        <dbReference type="ARBA" id="ARBA00022692"/>
    </source>
</evidence>
<comment type="subcellular location">
    <subcellularLocation>
        <location evidence="1">Membrane</location>
        <topology evidence="1">Multi-pass membrane protein</topology>
    </subcellularLocation>
</comment>
<gene>
    <name evidence="6" type="ORF">HIR71_11170</name>
</gene>
<evidence type="ECO:0000256" key="3">
    <source>
        <dbReference type="ARBA" id="ARBA00022989"/>
    </source>
</evidence>
<dbReference type="Pfam" id="PF02361">
    <property type="entry name" value="CbiQ"/>
    <property type="match status" value="1"/>
</dbReference>
<dbReference type="GO" id="GO:0005886">
    <property type="term" value="C:plasma membrane"/>
    <property type="evidence" value="ECO:0007669"/>
    <property type="project" value="TreeGrafter"/>
</dbReference>